<reference evidence="2 3" key="1">
    <citation type="journal article" date="2018" name="Sci. Rep.">
        <title>Comparative genomics provides insights into the lifestyle and reveals functional heterogeneity of dark septate endophytic fungi.</title>
        <authorList>
            <person name="Knapp D.G."/>
            <person name="Nemeth J.B."/>
            <person name="Barry K."/>
            <person name="Hainaut M."/>
            <person name="Henrissat B."/>
            <person name="Johnson J."/>
            <person name="Kuo A."/>
            <person name="Lim J.H.P."/>
            <person name="Lipzen A."/>
            <person name="Nolan M."/>
            <person name="Ohm R.A."/>
            <person name="Tamas L."/>
            <person name="Grigoriev I.V."/>
            <person name="Spatafora J.W."/>
            <person name="Nagy L.G."/>
            <person name="Kovacs G.M."/>
        </authorList>
    </citation>
    <scope>NUCLEOTIDE SEQUENCE [LARGE SCALE GENOMIC DNA]</scope>
    <source>
        <strain evidence="2 3">DSE2036</strain>
    </source>
</reference>
<feature type="compositionally biased region" description="Pro residues" evidence="1">
    <location>
        <begin position="171"/>
        <end position="183"/>
    </location>
</feature>
<feature type="compositionally biased region" description="Polar residues" evidence="1">
    <location>
        <begin position="144"/>
        <end position="156"/>
    </location>
</feature>
<protein>
    <submittedName>
        <fullName evidence="2">Uncharacterized protein</fullName>
    </submittedName>
</protein>
<feature type="compositionally biased region" description="Basic and acidic residues" evidence="1">
    <location>
        <begin position="328"/>
        <end position="359"/>
    </location>
</feature>
<dbReference type="OrthoDB" id="5345625at2759"/>
<dbReference type="Proteomes" id="UP000244855">
    <property type="component" value="Unassembled WGS sequence"/>
</dbReference>
<sequence>MSTSHSPSKGTPRRVLGDVAPKALNTPSIQGNAPRPSEGTTTTSSPLKQVSSLLPNASVDKENLTHPSPFLQTKKRTIYEVEDAENAGNAKAMFGAREPKMGWKNALTATGLERHTTSHPVDLPMPGSPTERNTPTPEPEEQTAQPHSQESVSFSNYIDYEQCASQKSEHPPPSPSPSPPPPTAEVKKEKSKAELLRTRLALGIYKVKTNQTGKRSSEIISSFEATNTPITSSTESIPPQGVVPSITLSTTTHSAPFVSVKANLDPGRPIGKLTPAPVLVPTAYSSRMAQDYNMESSPPQPQSVSPEQLMSSAKRRNQAQYMTPVPKRFREVEAHTEGVDAPLEERIERMRSQESRVDETPSSVGKGSAAKGLMDLKHGQR</sequence>
<dbReference type="EMBL" id="KZ805606">
    <property type="protein sequence ID" value="PVH93204.1"/>
    <property type="molecule type" value="Genomic_DNA"/>
</dbReference>
<name>A0A2V1D7H4_9PLEO</name>
<evidence type="ECO:0000313" key="3">
    <source>
        <dbReference type="Proteomes" id="UP000244855"/>
    </source>
</evidence>
<evidence type="ECO:0000313" key="2">
    <source>
        <dbReference type="EMBL" id="PVH93204.1"/>
    </source>
</evidence>
<gene>
    <name evidence="2" type="ORF">DM02DRAFT_676995</name>
</gene>
<feature type="region of interest" description="Disordered" evidence="1">
    <location>
        <begin position="1"/>
        <end position="75"/>
    </location>
</feature>
<proteinExistence type="predicted"/>
<feature type="region of interest" description="Disordered" evidence="1">
    <location>
        <begin position="290"/>
        <end position="381"/>
    </location>
</feature>
<dbReference type="AlphaFoldDB" id="A0A2V1D7H4"/>
<keyword evidence="3" id="KW-1185">Reference proteome</keyword>
<feature type="compositionally biased region" description="Polar residues" evidence="1">
    <location>
        <begin position="38"/>
        <end position="55"/>
    </location>
</feature>
<dbReference type="STRING" id="97972.A0A2V1D7H4"/>
<accession>A0A2V1D7H4</accession>
<evidence type="ECO:0000256" key="1">
    <source>
        <dbReference type="SAM" id="MobiDB-lite"/>
    </source>
</evidence>
<feature type="region of interest" description="Disordered" evidence="1">
    <location>
        <begin position="105"/>
        <end position="192"/>
    </location>
</feature>
<organism evidence="2 3">
    <name type="scientific">Periconia macrospinosa</name>
    <dbReference type="NCBI Taxonomy" id="97972"/>
    <lineage>
        <taxon>Eukaryota</taxon>
        <taxon>Fungi</taxon>
        <taxon>Dikarya</taxon>
        <taxon>Ascomycota</taxon>
        <taxon>Pezizomycotina</taxon>
        <taxon>Dothideomycetes</taxon>
        <taxon>Pleosporomycetidae</taxon>
        <taxon>Pleosporales</taxon>
        <taxon>Massarineae</taxon>
        <taxon>Periconiaceae</taxon>
        <taxon>Periconia</taxon>
    </lineage>
</organism>